<evidence type="ECO:0000313" key="3">
    <source>
        <dbReference type="Proteomes" id="UP000177269"/>
    </source>
</evidence>
<proteinExistence type="predicted"/>
<gene>
    <name evidence="2" type="ORF">A3G52_05030</name>
</gene>
<dbReference type="AlphaFoldDB" id="A0A1G2P1B3"/>
<organism evidence="2 3">
    <name type="scientific">Candidatus Taylorbacteria bacterium RIFCSPLOWO2_12_FULL_43_20</name>
    <dbReference type="NCBI Taxonomy" id="1802332"/>
    <lineage>
        <taxon>Bacteria</taxon>
        <taxon>Candidatus Tayloriibacteriota</taxon>
    </lineage>
</organism>
<evidence type="ECO:0000313" key="2">
    <source>
        <dbReference type="EMBL" id="OHA41381.1"/>
    </source>
</evidence>
<dbReference type="Pfam" id="PF00535">
    <property type="entry name" value="Glycos_transf_2"/>
    <property type="match status" value="1"/>
</dbReference>
<dbReference type="InterPro" id="IPR001173">
    <property type="entry name" value="Glyco_trans_2-like"/>
</dbReference>
<comment type="caution">
    <text evidence="2">The sequence shown here is derived from an EMBL/GenBank/DDBJ whole genome shotgun (WGS) entry which is preliminary data.</text>
</comment>
<dbReference type="EMBL" id="MHSK01000035">
    <property type="protein sequence ID" value="OHA41381.1"/>
    <property type="molecule type" value="Genomic_DNA"/>
</dbReference>
<dbReference type="InterPro" id="IPR029044">
    <property type="entry name" value="Nucleotide-diphossugar_trans"/>
</dbReference>
<dbReference type="SUPFAM" id="SSF53448">
    <property type="entry name" value="Nucleotide-diphospho-sugar transferases"/>
    <property type="match status" value="1"/>
</dbReference>
<name>A0A1G2P1B3_9BACT</name>
<protein>
    <recommendedName>
        <fullName evidence="1">Glycosyltransferase 2-like domain-containing protein</fullName>
    </recommendedName>
</protein>
<dbReference type="Gene3D" id="3.90.550.10">
    <property type="entry name" value="Spore Coat Polysaccharide Biosynthesis Protein SpsA, Chain A"/>
    <property type="match status" value="1"/>
</dbReference>
<reference evidence="2 3" key="1">
    <citation type="journal article" date="2016" name="Nat. Commun.">
        <title>Thousands of microbial genomes shed light on interconnected biogeochemical processes in an aquifer system.</title>
        <authorList>
            <person name="Anantharaman K."/>
            <person name="Brown C.T."/>
            <person name="Hug L.A."/>
            <person name="Sharon I."/>
            <person name="Castelle C.J."/>
            <person name="Probst A.J."/>
            <person name="Thomas B.C."/>
            <person name="Singh A."/>
            <person name="Wilkins M.J."/>
            <person name="Karaoz U."/>
            <person name="Brodie E.L."/>
            <person name="Williams K.H."/>
            <person name="Hubbard S.S."/>
            <person name="Banfield J.F."/>
        </authorList>
    </citation>
    <scope>NUCLEOTIDE SEQUENCE [LARGE SCALE GENOMIC DNA]</scope>
</reference>
<feature type="domain" description="Glycosyltransferase 2-like" evidence="1">
    <location>
        <begin position="7"/>
        <end position="156"/>
    </location>
</feature>
<dbReference type="PANTHER" id="PTHR43685:SF2">
    <property type="entry name" value="GLYCOSYLTRANSFERASE 2-LIKE DOMAIN-CONTAINING PROTEIN"/>
    <property type="match status" value="1"/>
</dbReference>
<sequence>MLTPLISVIIPSYNRKNIVIEAIKSALEQESKTFEVIVVDDGSTDGTEDYLKSLNLPIILLRKENGGVSSARNAGIKIAQGEYVAFLDSDDLWLPGILENQLAYLQSHPEIPLVYTDQYIEVDGKNLEKTRFNREVVSEEQKTKFNLPGFVQHMPIHISSVMIRESIFEEIGYFNEDLKIHEDTELWNRISEKYNFGYIEKPLAVFRWEKDKKHLLKEGFRKKFVYEGRKYMEIYEKMKHGRLTDEEKQSIKDSYEKINEIDQTLTSVHEEWIDRR</sequence>
<dbReference type="Proteomes" id="UP000177269">
    <property type="component" value="Unassembled WGS sequence"/>
</dbReference>
<accession>A0A1G2P1B3</accession>
<dbReference type="PANTHER" id="PTHR43685">
    <property type="entry name" value="GLYCOSYLTRANSFERASE"/>
    <property type="match status" value="1"/>
</dbReference>
<dbReference type="InterPro" id="IPR050834">
    <property type="entry name" value="Glycosyltransf_2"/>
</dbReference>
<evidence type="ECO:0000259" key="1">
    <source>
        <dbReference type="Pfam" id="PF00535"/>
    </source>
</evidence>